<proteinExistence type="inferred from homology"/>
<dbReference type="InterPro" id="IPR036296">
    <property type="entry name" value="SKP1-like_dim_sf"/>
</dbReference>
<organism evidence="6 7">
    <name type="scientific">Coemansia asiatica</name>
    <dbReference type="NCBI Taxonomy" id="1052880"/>
    <lineage>
        <taxon>Eukaryota</taxon>
        <taxon>Fungi</taxon>
        <taxon>Fungi incertae sedis</taxon>
        <taxon>Zoopagomycota</taxon>
        <taxon>Kickxellomycotina</taxon>
        <taxon>Kickxellomycetes</taxon>
        <taxon>Kickxellales</taxon>
        <taxon>Kickxellaceae</taxon>
        <taxon>Coemansia</taxon>
    </lineage>
</organism>
<accession>A0A9W7XNW0</accession>
<dbReference type="Gene3D" id="3.30.710.10">
    <property type="entry name" value="Potassium Channel Kv1.1, Chain A"/>
    <property type="match status" value="1"/>
</dbReference>
<name>A0A9W7XNW0_9FUNG</name>
<feature type="domain" description="SKP1 component POZ" evidence="5">
    <location>
        <begin position="3"/>
        <end position="63"/>
    </location>
</feature>
<dbReference type="PIRSF" id="PIRSF028729">
    <property type="entry name" value="E3_ubiquit_lig_SCF_Skp"/>
    <property type="match status" value="1"/>
</dbReference>
<comment type="similarity">
    <text evidence="1 3">Belongs to the SKP1 family.</text>
</comment>
<dbReference type="CDD" id="cd18322">
    <property type="entry name" value="BTB_POZ_SKP1"/>
    <property type="match status" value="1"/>
</dbReference>
<dbReference type="Proteomes" id="UP001145021">
    <property type="component" value="Unassembled WGS sequence"/>
</dbReference>
<evidence type="ECO:0000256" key="2">
    <source>
        <dbReference type="ARBA" id="ARBA00022786"/>
    </source>
</evidence>
<protein>
    <recommendedName>
        <fullName evidence="3">E3 ubiquitin ligase complex SCF subunit</fullName>
    </recommendedName>
</protein>
<dbReference type="Pfam" id="PF03931">
    <property type="entry name" value="Skp1_POZ"/>
    <property type="match status" value="1"/>
</dbReference>
<evidence type="ECO:0000313" key="6">
    <source>
        <dbReference type="EMBL" id="KAJ1647357.1"/>
    </source>
</evidence>
<dbReference type="SUPFAM" id="SSF54695">
    <property type="entry name" value="POZ domain"/>
    <property type="match status" value="1"/>
</dbReference>
<dbReference type="InterPro" id="IPR016073">
    <property type="entry name" value="Skp1_comp_POZ"/>
</dbReference>
<keyword evidence="7" id="KW-1185">Reference proteome</keyword>
<evidence type="ECO:0000256" key="3">
    <source>
        <dbReference type="PIRNR" id="PIRNR028729"/>
    </source>
</evidence>
<comment type="caution">
    <text evidence="6">The sequence shown here is derived from an EMBL/GenBank/DDBJ whole genome shotgun (WGS) entry which is preliminary data.</text>
</comment>
<feature type="domain" description="SKP1 component dimerisation" evidence="4">
    <location>
        <begin position="112"/>
        <end position="156"/>
    </location>
</feature>
<dbReference type="GO" id="GO:0006511">
    <property type="term" value="P:ubiquitin-dependent protein catabolic process"/>
    <property type="evidence" value="ECO:0007669"/>
    <property type="project" value="InterPro"/>
</dbReference>
<gene>
    <name evidence="6" type="ORF">LPJ64_001269</name>
</gene>
<dbReference type="PANTHER" id="PTHR11165">
    <property type="entry name" value="SKP1"/>
    <property type="match status" value="1"/>
</dbReference>
<dbReference type="InterPro" id="IPR001232">
    <property type="entry name" value="SKP1-like"/>
</dbReference>
<sequence>MSSIKVSTSDNQVIEVPQEIIKQIKIIDNLVQLKDTIDEPIPLNNVDARTMNKVIEYCVHHKDDVYEEYDETEDNSPKRSDDIDEWDARFMQVDQDLLFSILLASNYLDMRSLLDLGCKTVANMMRNKDAEQIREMFKINGDFTEEEKLYIEKENKF</sequence>
<comment type="subunit">
    <text evidence="3">Component of the SCF (SKP1-CUL1-F-box protein) E3 ubiquitin ligase complexes.</text>
</comment>
<dbReference type="FunFam" id="3.30.710.10:FF:000026">
    <property type="entry name" value="E3 ubiquitin ligase complex SCF subunit"/>
    <property type="match status" value="1"/>
</dbReference>
<dbReference type="SUPFAM" id="SSF81382">
    <property type="entry name" value="Skp1 dimerisation domain-like"/>
    <property type="match status" value="1"/>
</dbReference>
<dbReference type="InterPro" id="IPR016897">
    <property type="entry name" value="SKP1"/>
</dbReference>
<dbReference type="InterPro" id="IPR011333">
    <property type="entry name" value="SKP1/BTB/POZ_sf"/>
</dbReference>
<dbReference type="InterPro" id="IPR016072">
    <property type="entry name" value="Skp1_comp_dimer"/>
</dbReference>
<evidence type="ECO:0000256" key="1">
    <source>
        <dbReference type="ARBA" id="ARBA00009993"/>
    </source>
</evidence>
<comment type="function">
    <text evidence="3">Essential component of the SCF (SKP1-CUL1-F-box protein) E3 ubiquitin ligase complexes, which mediate the ubiquitination and subsequent proteasomal degradation of target proteins.</text>
</comment>
<dbReference type="EMBL" id="JANBOH010000032">
    <property type="protein sequence ID" value="KAJ1647357.1"/>
    <property type="molecule type" value="Genomic_DNA"/>
</dbReference>
<comment type="pathway">
    <text evidence="3">Protein modification; protein ubiquitination.</text>
</comment>
<reference evidence="6" key="1">
    <citation type="submission" date="2022-07" db="EMBL/GenBank/DDBJ databases">
        <title>Phylogenomic reconstructions and comparative analyses of Kickxellomycotina fungi.</title>
        <authorList>
            <person name="Reynolds N.K."/>
            <person name="Stajich J.E."/>
            <person name="Barry K."/>
            <person name="Grigoriev I.V."/>
            <person name="Crous P."/>
            <person name="Smith M.E."/>
        </authorList>
    </citation>
    <scope>NUCLEOTIDE SEQUENCE</scope>
    <source>
        <strain evidence="6">NBRC 105413</strain>
    </source>
</reference>
<keyword evidence="2 3" id="KW-0833">Ubl conjugation pathway</keyword>
<dbReference type="AlphaFoldDB" id="A0A9W7XNW0"/>
<evidence type="ECO:0000313" key="7">
    <source>
        <dbReference type="Proteomes" id="UP001145021"/>
    </source>
</evidence>
<dbReference type="Pfam" id="PF01466">
    <property type="entry name" value="Skp1"/>
    <property type="match status" value="1"/>
</dbReference>
<evidence type="ECO:0000259" key="5">
    <source>
        <dbReference type="Pfam" id="PF03931"/>
    </source>
</evidence>
<evidence type="ECO:0000259" key="4">
    <source>
        <dbReference type="Pfam" id="PF01466"/>
    </source>
</evidence>
<dbReference type="SMART" id="SM00512">
    <property type="entry name" value="Skp1"/>
    <property type="match status" value="1"/>
</dbReference>